<gene>
    <name evidence="2" type="ORF">BegalDRAFT_1722</name>
</gene>
<keyword evidence="3" id="KW-1185">Reference proteome</keyword>
<dbReference type="SUPFAM" id="SSF56219">
    <property type="entry name" value="DNase I-like"/>
    <property type="match status" value="1"/>
</dbReference>
<dbReference type="Pfam" id="PF03372">
    <property type="entry name" value="Exo_endo_phos"/>
    <property type="match status" value="1"/>
</dbReference>
<dbReference type="HOGENOM" id="CLU_042670_1_0_6"/>
<feature type="domain" description="Endonuclease/exonuclease/phosphatase" evidence="1">
    <location>
        <begin position="31"/>
        <end position="354"/>
    </location>
</feature>
<protein>
    <recommendedName>
        <fullName evidence="1">Endonuclease/exonuclease/phosphatase domain-containing protein</fullName>
    </recommendedName>
</protein>
<dbReference type="GO" id="GO:0003824">
    <property type="term" value="F:catalytic activity"/>
    <property type="evidence" value="ECO:0007669"/>
    <property type="project" value="InterPro"/>
</dbReference>
<dbReference type="InterPro" id="IPR005135">
    <property type="entry name" value="Endo/exonuclease/phosphatase"/>
</dbReference>
<accession>I3CG56</accession>
<reference evidence="2 3" key="1">
    <citation type="submission" date="2011-11" db="EMBL/GenBank/DDBJ databases">
        <title>Improved High-Quality Draft sequence of Beggiatoa alba B18lD.</title>
        <authorList>
            <consortium name="US DOE Joint Genome Institute"/>
            <person name="Lucas S."/>
            <person name="Han J."/>
            <person name="Lapidus A."/>
            <person name="Cheng J.-F."/>
            <person name="Goodwin L."/>
            <person name="Pitluck S."/>
            <person name="Peters L."/>
            <person name="Mikhailova N."/>
            <person name="Held B."/>
            <person name="Detter J.C."/>
            <person name="Han C."/>
            <person name="Tapia R."/>
            <person name="Land M."/>
            <person name="Hauser L."/>
            <person name="Kyrpides N."/>
            <person name="Ivanova N."/>
            <person name="Pagani I."/>
            <person name="Samuel K."/>
            <person name="Teske A."/>
            <person name="Mueller J."/>
            <person name="Woyke T."/>
        </authorList>
    </citation>
    <scope>NUCLEOTIDE SEQUENCE [LARGE SCALE GENOMIC DNA]</scope>
    <source>
        <strain evidence="2 3">B18LD</strain>
    </source>
</reference>
<name>I3CG56_9GAMM</name>
<sequence>MPKARPVRFATFNASLFRPNAGQLTSELQVCEHPQLSQVAGIIQRVNPDILLLQEFDYAENQQNLTYFQENYLNHPQQPEGHPVFYPYRYAIPSNTGILSGLDLDGDGRLDSPHDAFGFGTFAGQYAFALLAKFPLQLDKMRSFQYFLWRDMPHAKLPKRADGTDYFNAAALDIMRLSSKNHVDIPVELPTGIIHLLIAHPTPPIDDGVPQRNRCRNYDELRLWADYLTDGEQAHYLYDDKGHRGGLSSREKFVLMGDMNADPFIGNSLRGAMTQLLRHPRMNPTCTLGIHVPKRPQLSLAVNARVQRAQMQTSTWGLRVDYILPSRSLWVQQSGIFAPVAPDTDAPLVTCSDHFLVWTDIKLT</sequence>
<evidence type="ECO:0000259" key="1">
    <source>
        <dbReference type="Pfam" id="PF03372"/>
    </source>
</evidence>
<organism evidence="2 3">
    <name type="scientific">Beggiatoa alba B18LD</name>
    <dbReference type="NCBI Taxonomy" id="395493"/>
    <lineage>
        <taxon>Bacteria</taxon>
        <taxon>Pseudomonadati</taxon>
        <taxon>Pseudomonadota</taxon>
        <taxon>Gammaproteobacteria</taxon>
        <taxon>Thiotrichales</taxon>
        <taxon>Thiotrichaceae</taxon>
        <taxon>Beggiatoa</taxon>
    </lineage>
</organism>
<dbReference type="AlphaFoldDB" id="I3CG56"/>
<proteinExistence type="predicted"/>
<dbReference type="Gene3D" id="3.60.10.10">
    <property type="entry name" value="Endonuclease/exonuclease/phosphatase"/>
    <property type="match status" value="1"/>
</dbReference>
<dbReference type="eggNOG" id="COG4222">
    <property type="taxonomic scope" value="Bacteria"/>
</dbReference>
<dbReference type="EMBL" id="JH600070">
    <property type="protein sequence ID" value="EIJ42599.1"/>
    <property type="molecule type" value="Genomic_DNA"/>
</dbReference>
<evidence type="ECO:0000313" key="2">
    <source>
        <dbReference type="EMBL" id="EIJ42599.1"/>
    </source>
</evidence>
<dbReference type="InterPro" id="IPR036691">
    <property type="entry name" value="Endo/exonu/phosph_ase_sf"/>
</dbReference>
<dbReference type="STRING" id="395493.BegalDRAFT_1722"/>
<dbReference type="Proteomes" id="UP000005744">
    <property type="component" value="Unassembled WGS sequence"/>
</dbReference>
<evidence type="ECO:0000313" key="3">
    <source>
        <dbReference type="Proteomes" id="UP000005744"/>
    </source>
</evidence>